<evidence type="ECO:0000313" key="2">
    <source>
        <dbReference type="Proteomes" id="UP000313645"/>
    </source>
</evidence>
<organism evidence="1 2">
    <name type="scientific">Marinobacter halodurans</name>
    <dbReference type="NCBI Taxonomy" id="2528979"/>
    <lineage>
        <taxon>Bacteria</taxon>
        <taxon>Pseudomonadati</taxon>
        <taxon>Pseudomonadota</taxon>
        <taxon>Gammaproteobacteria</taxon>
        <taxon>Pseudomonadales</taxon>
        <taxon>Marinobacteraceae</taxon>
        <taxon>Marinobacter</taxon>
    </lineage>
</organism>
<dbReference type="Proteomes" id="UP000313645">
    <property type="component" value="Unassembled WGS sequence"/>
</dbReference>
<accession>A0ABY1ZDZ2</accession>
<evidence type="ECO:0000313" key="1">
    <source>
        <dbReference type="EMBL" id="TBW47619.1"/>
    </source>
</evidence>
<proteinExistence type="predicted"/>
<sequence length="92" mass="10734">MNYKIKMRQINKNDIRPECPNIPKTEEYEMYLNAFVKDISSISVVINAERSANEINVVTDNCSIEEFREHILPFIQGIRATQYRVESIAQLV</sequence>
<comment type="caution">
    <text evidence="1">The sequence shown here is derived from an EMBL/GenBank/DDBJ whole genome shotgun (WGS) entry which is preliminary data.</text>
</comment>
<reference evidence="1 2" key="1">
    <citation type="submission" date="2019-02" db="EMBL/GenBank/DDBJ databases">
        <title>Marinobacter halodurans sp. nov., a marine bacterium isolated from sea tidal flat.</title>
        <authorList>
            <person name="Yoo Y."/>
            <person name="Lee D.W."/>
            <person name="Kim B.S."/>
            <person name="Kim J.-J."/>
        </authorList>
    </citation>
    <scope>NUCLEOTIDE SEQUENCE [LARGE SCALE GENOMIC DNA]</scope>
    <source>
        <strain evidence="1 2">YJ-S3-2</strain>
    </source>
</reference>
<keyword evidence="2" id="KW-1185">Reference proteome</keyword>
<dbReference type="EMBL" id="SJDL01000061">
    <property type="protein sequence ID" value="TBW47619.1"/>
    <property type="molecule type" value="Genomic_DNA"/>
</dbReference>
<gene>
    <name evidence="1" type="ORF">EZI54_22380</name>
</gene>
<name>A0ABY1ZDZ2_9GAMM</name>
<dbReference type="RefSeq" id="WP_131484098.1">
    <property type="nucleotide sequence ID" value="NZ_SJDL01000061.1"/>
</dbReference>
<protein>
    <submittedName>
        <fullName evidence="1">Uncharacterized protein</fullName>
    </submittedName>
</protein>